<organism evidence="7 8">
    <name type="scientific">Massilia pinisoli</name>
    <dbReference type="NCBI Taxonomy" id="1772194"/>
    <lineage>
        <taxon>Bacteria</taxon>
        <taxon>Pseudomonadati</taxon>
        <taxon>Pseudomonadota</taxon>
        <taxon>Betaproteobacteria</taxon>
        <taxon>Burkholderiales</taxon>
        <taxon>Oxalobacteraceae</taxon>
        <taxon>Telluria group</taxon>
        <taxon>Massilia</taxon>
    </lineage>
</organism>
<feature type="transmembrane region" description="Helical" evidence="4">
    <location>
        <begin position="317"/>
        <end position="339"/>
    </location>
</feature>
<keyword evidence="8" id="KW-1185">Reference proteome</keyword>
<sequence length="670" mass="69036">MNRTPLSSLSLTAKICATATTLVVLSLAVTSAVIAVRSSDSAEDASMHLARTSAREAAAAVQAQLGAKLGAVANLAGAMSTLRAGDIAPTREQSAAMTQATIRGSGDFIGGAVTWEPNALDGKDADYAGKGPEYDATGRYMPYYTRNTDGTMHVEPIVWPTTPGANDWYDIPKRTGKVFFTEPYTYPVNGKDIMMASLVAPILVKGEFRGTASADFQLTHLGEILGAIRVLDGGHLSLVSNGGLYASNPDAAKTGKKAADLPAAALAAVRAGRTYEFVDGAHMVHLLQPLRLHEDIAPWAIQLTFPQSVATASARQLIGYSLFASLICAIVAAIVMVAVQRRLTRPLRVLGATMTDLAGGNADLSARLDARGHDELALIAAGFNGFVAKIQDVLVQVRASAGSVAAASVEISQGNMDLSGRTEQQAGALEETAASMEQLTSTVKQNADNARQANQLALSASETAQRGGAVVAEVVGTMAAIDTASRRVVDIIGVIDSIAFQTNILALNAAVEAARAGEQGRGFAVVASEVRALAQRSAGAAKEIKTLIGDASGKVEAGSALVQDAGRTMADVVASVRQVSDIVAEITAASAEQSTGIGHVNQAIVQMDGTTQQNAALVEEAAAAADSLHQQAELLVALVGEFRLDGVEAASAPARAALGAPAPRKLLAAA</sequence>
<dbReference type="Gene3D" id="3.30.450.20">
    <property type="entry name" value="PAS domain"/>
    <property type="match status" value="1"/>
</dbReference>
<evidence type="ECO:0000259" key="5">
    <source>
        <dbReference type="PROSITE" id="PS50111"/>
    </source>
</evidence>
<feature type="domain" description="Methyl-accepting transducer" evidence="5">
    <location>
        <begin position="400"/>
        <end position="629"/>
    </location>
</feature>
<dbReference type="Pfam" id="PF22673">
    <property type="entry name" value="MCP-like_PDC_1"/>
    <property type="match status" value="1"/>
</dbReference>
<evidence type="ECO:0000256" key="2">
    <source>
        <dbReference type="ARBA" id="ARBA00029447"/>
    </source>
</evidence>
<dbReference type="SMART" id="SM00304">
    <property type="entry name" value="HAMP"/>
    <property type="match status" value="1"/>
</dbReference>
<evidence type="ECO:0000313" key="8">
    <source>
        <dbReference type="Proteomes" id="UP001204151"/>
    </source>
</evidence>
<proteinExistence type="inferred from homology"/>
<dbReference type="SUPFAM" id="SSF58104">
    <property type="entry name" value="Methyl-accepting chemotaxis protein (MCP) signaling domain"/>
    <property type="match status" value="1"/>
</dbReference>
<dbReference type="InterPro" id="IPR004089">
    <property type="entry name" value="MCPsignal_dom"/>
</dbReference>
<dbReference type="Pfam" id="PF00015">
    <property type="entry name" value="MCPsignal"/>
    <property type="match status" value="1"/>
</dbReference>
<keyword evidence="4" id="KW-1133">Transmembrane helix</keyword>
<keyword evidence="4" id="KW-0812">Transmembrane</keyword>
<dbReference type="InterPro" id="IPR051310">
    <property type="entry name" value="MCP_chemotaxis"/>
</dbReference>
<feature type="domain" description="HAMP" evidence="6">
    <location>
        <begin position="341"/>
        <end position="395"/>
    </location>
</feature>
<dbReference type="CDD" id="cd06225">
    <property type="entry name" value="HAMP"/>
    <property type="match status" value="1"/>
</dbReference>
<protein>
    <submittedName>
        <fullName evidence="7">Methyl-accepting chemotaxis protein</fullName>
    </submittedName>
</protein>
<accession>A0ABT1ZJT7</accession>
<evidence type="ECO:0000256" key="3">
    <source>
        <dbReference type="PROSITE-ProRule" id="PRU00284"/>
    </source>
</evidence>
<evidence type="ECO:0000256" key="1">
    <source>
        <dbReference type="ARBA" id="ARBA00022481"/>
    </source>
</evidence>
<dbReference type="EMBL" id="JANUGW010000001">
    <property type="protein sequence ID" value="MCS0580169.1"/>
    <property type="molecule type" value="Genomic_DNA"/>
</dbReference>
<dbReference type="PANTHER" id="PTHR43531">
    <property type="entry name" value="PROTEIN ICFG"/>
    <property type="match status" value="1"/>
</dbReference>
<dbReference type="Proteomes" id="UP001204151">
    <property type="component" value="Unassembled WGS sequence"/>
</dbReference>
<gene>
    <name evidence="7" type="ORF">NX784_01040</name>
</gene>
<dbReference type="RefSeq" id="WP_258814820.1">
    <property type="nucleotide sequence ID" value="NZ_JANUGW010000001.1"/>
</dbReference>
<evidence type="ECO:0000259" key="6">
    <source>
        <dbReference type="PROSITE" id="PS50885"/>
    </source>
</evidence>
<dbReference type="CDD" id="cd11386">
    <property type="entry name" value="MCP_signal"/>
    <property type="match status" value="1"/>
</dbReference>
<name>A0ABT1ZJT7_9BURK</name>
<dbReference type="Gene3D" id="1.10.287.950">
    <property type="entry name" value="Methyl-accepting chemotaxis protein"/>
    <property type="match status" value="1"/>
</dbReference>
<dbReference type="PROSITE" id="PS50111">
    <property type="entry name" value="CHEMOTAXIS_TRANSDUC_2"/>
    <property type="match status" value="1"/>
</dbReference>
<dbReference type="PROSITE" id="PS50885">
    <property type="entry name" value="HAMP"/>
    <property type="match status" value="1"/>
</dbReference>
<dbReference type="InterPro" id="IPR003660">
    <property type="entry name" value="HAMP_dom"/>
</dbReference>
<reference evidence="7 8" key="1">
    <citation type="submission" date="2022-08" db="EMBL/GenBank/DDBJ databases">
        <title>Reclassification of Massilia species as members of the genera Telluria, Duganella, Pseudoduganella, Mokoshia gen. nov. and Zemynaea gen. nov. using orthogonal and non-orthogonal genome-based approaches.</title>
        <authorList>
            <person name="Bowman J.P."/>
        </authorList>
    </citation>
    <scope>NUCLEOTIDE SEQUENCE [LARGE SCALE GENOMIC DNA]</scope>
    <source>
        <strain evidence="7 8">JCM 31316</strain>
    </source>
</reference>
<keyword evidence="1" id="KW-0488">Methylation</keyword>
<dbReference type="PANTHER" id="PTHR43531:SF14">
    <property type="entry name" value="METHYL-ACCEPTING CHEMOTAXIS PROTEIN I-RELATED"/>
    <property type="match status" value="1"/>
</dbReference>
<dbReference type="Pfam" id="PF00672">
    <property type="entry name" value="HAMP"/>
    <property type="match status" value="1"/>
</dbReference>
<evidence type="ECO:0000256" key="4">
    <source>
        <dbReference type="SAM" id="Phobius"/>
    </source>
</evidence>
<comment type="similarity">
    <text evidence="2">Belongs to the methyl-accepting chemotaxis (MCP) protein family.</text>
</comment>
<keyword evidence="3" id="KW-0807">Transducer</keyword>
<dbReference type="SMART" id="SM00283">
    <property type="entry name" value="MA"/>
    <property type="match status" value="1"/>
</dbReference>
<evidence type="ECO:0000313" key="7">
    <source>
        <dbReference type="EMBL" id="MCS0580169.1"/>
    </source>
</evidence>
<dbReference type="CDD" id="cd12913">
    <property type="entry name" value="PDC1_MCP_like"/>
    <property type="match status" value="1"/>
</dbReference>
<keyword evidence="4" id="KW-0472">Membrane</keyword>
<comment type="caution">
    <text evidence="7">The sequence shown here is derived from an EMBL/GenBank/DDBJ whole genome shotgun (WGS) entry which is preliminary data.</text>
</comment>